<gene>
    <name evidence="4" type="primary">yfkN_1</name>
    <name evidence="4" type="ORF">NCTC13043_00517</name>
</gene>
<evidence type="ECO:0000313" key="4">
    <source>
        <dbReference type="EMBL" id="SUC11661.1"/>
    </source>
</evidence>
<dbReference type="InterPro" id="IPR006179">
    <property type="entry name" value="5_nucleotidase/apyrase"/>
</dbReference>
<sequence>MKKNILLTALCMFSIVVFAQTKQLTILHTNDTHSQIMPFNTTLADTLRAGRAGFERRIAMLREERAKDPDLLLFDSGDFCQGSPYFTLFKGDVEVGLMNLMHYDAGTIGNHEFDFGLDNMIRMFKTLNYPIVCANYDFAGTELEKIVKPYIILKRKGLKIGVFGLAPKLDGLVVKANYGPLKYLDPIECAQKCVDELQKKKCDLILCISHLGINIEGISDEEVVAGTHGIDLILGGHSHTFLKNLVYIKDLDNKEVGIDQNGKSGIYVGKIVLNLEKKKETKQREIKAKLLH</sequence>
<organism evidence="4 5">
    <name type="scientific">Prevotella pallens</name>
    <dbReference type="NCBI Taxonomy" id="60133"/>
    <lineage>
        <taxon>Bacteria</taxon>
        <taxon>Pseudomonadati</taxon>
        <taxon>Bacteroidota</taxon>
        <taxon>Bacteroidia</taxon>
        <taxon>Bacteroidales</taxon>
        <taxon>Prevotellaceae</taxon>
        <taxon>Prevotella</taxon>
    </lineage>
</organism>
<dbReference type="PROSITE" id="PS00786">
    <property type="entry name" value="5_NUCLEOTIDASE_2"/>
    <property type="match status" value="1"/>
</dbReference>
<dbReference type="SUPFAM" id="SSF56300">
    <property type="entry name" value="Metallo-dependent phosphatases"/>
    <property type="match status" value="1"/>
</dbReference>
<dbReference type="AlphaFoldDB" id="A0A379EZ49"/>
<proteinExistence type="inferred from homology"/>
<dbReference type="PRINTS" id="PR01607">
    <property type="entry name" value="APYRASEFAMLY"/>
</dbReference>
<evidence type="ECO:0000256" key="1">
    <source>
        <dbReference type="ARBA" id="ARBA00006654"/>
    </source>
</evidence>
<dbReference type="GO" id="GO:0009166">
    <property type="term" value="P:nucleotide catabolic process"/>
    <property type="evidence" value="ECO:0007669"/>
    <property type="project" value="InterPro"/>
</dbReference>
<dbReference type="PROSITE" id="PS00785">
    <property type="entry name" value="5_NUCLEOTIDASE_1"/>
    <property type="match status" value="1"/>
</dbReference>
<dbReference type="InterPro" id="IPR004843">
    <property type="entry name" value="Calcineurin-like_PHP"/>
</dbReference>
<dbReference type="OrthoDB" id="9775118at2"/>
<dbReference type="Gene3D" id="3.60.21.10">
    <property type="match status" value="1"/>
</dbReference>
<dbReference type="PANTHER" id="PTHR11575">
    <property type="entry name" value="5'-NUCLEOTIDASE-RELATED"/>
    <property type="match status" value="1"/>
</dbReference>
<dbReference type="CDD" id="cd00845">
    <property type="entry name" value="MPP_UshA_N_like"/>
    <property type="match status" value="1"/>
</dbReference>
<feature type="domain" description="Calcineurin-like phosphoesterase" evidence="3">
    <location>
        <begin position="24"/>
        <end position="240"/>
    </location>
</feature>
<accession>A0A379EZ49</accession>
<feature type="chain" id="PRO_5017061042" evidence="2">
    <location>
        <begin position="20"/>
        <end position="292"/>
    </location>
</feature>
<dbReference type="GO" id="GO:0016788">
    <property type="term" value="F:hydrolase activity, acting on ester bonds"/>
    <property type="evidence" value="ECO:0007669"/>
    <property type="project" value="InterPro"/>
</dbReference>
<dbReference type="Pfam" id="PF00149">
    <property type="entry name" value="Metallophos"/>
    <property type="match status" value="1"/>
</dbReference>
<reference evidence="4 5" key="1">
    <citation type="submission" date="2018-06" db="EMBL/GenBank/DDBJ databases">
        <authorList>
            <consortium name="Pathogen Informatics"/>
            <person name="Doyle S."/>
        </authorList>
    </citation>
    <scope>NUCLEOTIDE SEQUENCE [LARGE SCALE GENOMIC DNA]</scope>
    <source>
        <strain evidence="4 5">NCTC13043</strain>
    </source>
</reference>
<evidence type="ECO:0000313" key="5">
    <source>
        <dbReference type="Proteomes" id="UP000254235"/>
    </source>
</evidence>
<name>A0A379EZ49_9BACT</name>
<evidence type="ECO:0000259" key="3">
    <source>
        <dbReference type="Pfam" id="PF00149"/>
    </source>
</evidence>
<dbReference type="InterPro" id="IPR029052">
    <property type="entry name" value="Metallo-depent_PP-like"/>
</dbReference>
<comment type="similarity">
    <text evidence="1">Belongs to the 5'-nucleotidase family.</text>
</comment>
<dbReference type="RefSeq" id="WP_115082910.1">
    <property type="nucleotide sequence ID" value="NZ_JABZTQ010000039.1"/>
</dbReference>
<dbReference type="EMBL" id="UGTP01000001">
    <property type="protein sequence ID" value="SUC11661.1"/>
    <property type="molecule type" value="Genomic_DNA"/>
</dbReference>
<keyword evidence="2" id="KW-0732">Signal</keyword>
<dbReference type="GO" id="GO:0000166">
    <property type="term" value="F:nucleotide binding"/>
    <property type="evidence" value="ECO:0007669"/>
    <property type="project" value="InterPro"/>
</dbReference>
<dbReference type="GO" id="GO:0046872">
    <property type="term" value="F:metal ion binding"/>
    <property type="evidence" value="ECO:0007669"/>
    <property type="project" value="InterPro"/>
</dbReference>
<dbReference type="InterPro" id="IPR006146">
    <property type="entry name" value="5'-Nucleotdase_CS"/>
</dbReference>
<dbReference type="Proteomes" id="UP000254235">
    <property type="component" value="Unassembled WGS sequence"/>
</dbReference>
<protein>
    <submittedName>
        <fullName evidence="4">Trifunctional nucleotide phosphoesterase protein YfkN</fullName>
    </submittedName>
</protein>
<dbReference type="PANTHER" id="PTHR11575:SF24">
    <property type="entry name" value="5'-NUCLEOTIDASE"/>
    <property type="match status" value="1"/>
</dbReference>
<dbReference type="GeneID" id="78570249"/>
<evidence type="ECO:0000256" key="2">
    <source>
        <dbReference type="SAM" id="SignalP"/>
    </source>
</evidence>
<feature type="signal peptide" evidence="2">
    <location>
        <begin position="1"/>
        <end position="19"/>
    </location>
</feature>